<dbReference type="OrthoDB" id="5292268at2759"/>
<comment type="caution">
    <text evidence="2">The sequence shown here is derived from an EMBL/GenBank/DDBJ whole genome shotgun (WGS) entry which is preliminary data.</text>
</comment>
<evidence type="ECO:0000313" key="3">
    <source>
        <dbReference type="Proteomes" id="UP000015100"/>
    </source>
</evidence>
<reference evidence="2 3" key="1">
    <citation type="journal article" date="2013" name="PLoS Genet.">
        <title>Genomic mechanisms accounting for the adaptation to parasitism in nematode-trapping fungi.</title>
        <authorList>
            <person name="Meerupati T."/>
            <person name="Andersson K.M."/>
            <person name="Friman E."/>
            <person name="Kumar D."/>
            <person name="Tunlid A."/>
            <person name="Ahren D."/>
        </authorList>
    </citation>
    <scope>NUCLEOTIDE SEQUENCE [LARGE SCALE GENOMIC DNA]</scope>
    <source>
        <strain evidence="2 3">CBS 200.50</strain>
    </source>
</reference>
<feature type="region of interest" description="Disordered" evidence="1">
    <location>
        <begin position="112"/>
        <end position="165"/>
    </location>
</feature>
<gene>
    <name evidence="2" type="ORF">H072_7656</name>
</gene>
<name>S8BH12_DACHA</name>
<dbReference type="GO" id="GO:0006396">
    <property type="term" value="P:RNA processing"/>
    <property type="evidence" value="ECO:0007669"/>
    <property type="project" value="InterPro"/>
</dbReference>
<evidence type="ECO:0000256" key="1">
    <source>
        <dbReference type="SAM" id="MobiDB-lite"/>
    </source>
</evidence>
<feature type="compositionally biased region" description="Basic residues" evidence="1">
    <location>
        <begin position="112"/>
        <end position="121"/>
    </location>
</feature>
<evidence type="ECO:0000313" key="2">
    <source>
        <dbReference type="EMBL" id="EPS38598.1"/>
    </source>
</evidence>
<sequence>MLFLHTKTFTSSLRAACIFVHPYPRLRKPTAWQRFREAKIMLRFIDCIHTLSCFGPPRDIDPHNPNITMTPANIIAFQVPAGHLEPDQERQLIKLPTIPTINDKRLLRKILKIKRKNKNKKTKENGNSPIRANSSGESSTEENEKQHSPPTGPPTGDTTQHPDNPFARAGEIIIWEVVMSILNSRGNKLSPSDRERFENILTSDNQAHYFTLCYRMEQHIHGYKDWGTLSTRNLAEVFRGYIGALSLESEVGPKAAWSFVHQLFQEVSQDEIEYAEWRSTFARGRGQPNEQEKDNVETRFI</sequence>
<accession>S8BH12</accession>
<dbReference type="HOGENOM" id="CLU_924443_0_0_1"/>
<dbReference type="InterPro" id="IPR036389">
    <property type="entry name" value="RNase_III_sf"/>
</dbReference>
<dbReference type="Proteomes" id="UP000015100">
    <property type="component" value="Unassembled WGS sequence"/>
</dbReference>
<dbReference type="OMA" id="RMEQHIH"/>
<reference evidence="3" key="2">
    <citation type="submission" date="2013-04" db="EMBL/GenBank/DDBJ databases">
        <title>Genomic mechanisms accounting for the adaptation to parasitism in nematode-trapping fungi.</title>
        <authorList>
            <person name="Ahren D.G."/>
        </authorList>
    </citation>
    <scope>NUCLEOTIDE SEQUENCE [LARGE SCALE GENOMIC DNA]</scope>
    <source>
        <strain evidence="3">CBS 200.50</strain>
    </source>
</reference>
<proteinExistence type="predicted"/>
<dbReference type="EMBL" id="AQGS01000539">
    <property type="protein sequence ID" value="EPS38598.1"/>
    <property type="molecule type" value="Genomic_DNA"/>
</dbReference>
<keyword evidence="3" id="KW-1185">Reference proteome</keyword>
<organism evidence="2 3">
    <name type="scientific">Dactylellina haptotyla (strain CBS 200.50)</name>
    <name type="common">Nematode-trapping fungus</name>
    <name type="synonym">Monacrosporium haptotylum</name>
    <dbReference type="NCBI Taxonomy" id="1284197"/>
    <lineage>
        <taxon>Eukaryota</taxon>
        <taxon>Fungi</taxon>
        <taxon>Dikarya</taxon>
        <taxon>Ascomycota</taxon>
        <taxon>Pezizomycotina</taxon>
        <taxon>Orbiliomycetes</taxon>
        <taxon>Orbiliales</taxon>
        <taxon>Orbiliaceae</taxon>
        <taxon>Dactylellina</taxon>
    </lineage>
</organism>
<dbReference type="SUPFAM" id="SSF69065">
    <property type="entry name" value="RNase III domain-like"/>
    <property type="match status" value="1"/>
</dbReference>
<dbReference type="GO" id="GO:0004525">
    <property type="term" value="F:ribonuclease III activity"/>
    <property type="evidence" value="ECO:0007669"/>
    <property type="project" value="InterPro"/>
</dbReference>
<protein>
    <submittedName>
        <fullName evidence="2">Uncharacterized protein</fullName>
    </submittedName>
</protein>
<dbReference type="AlphaFoldDB" id="S8BH12"/>